<organism evidence="7 8">
    <name type="scientific">Arachis duranensis</name>
    <name type="common">Wild peanut</name>
    <dbReference type="NCBI Taxonomy" id="130453"/>
    <lineage>
        <taxon>Eukaryota</taxon>
        <taxon>Viridiplantae</taxon>
        <taxon>Streptophyta</taxon>
        <taxon>Embryophyta</taxon>
        <taxon>Tracheophyta</taxon>
        <taxon>Spermatophyta</taxon>
        <taxon>Magnoliopsida</taxon>
        <taxon>eudicotyledons</taxon>
        <taxon>Gunneridae</taxon>
        <taxon>Pentapetalae</taxon>
        <taxon>rosids</taxon>
        <taxon>fabids</taxon>
        <taxon>Fabales</taxon>
        <taxon>Fabaceae</taxon>
        <taxon>Papilionoideae</taxon>
        <taxon>50 kb inversion clade</taxon>
        <taxon>dalbergioids sensu lato</taxon>
        <taxon>Dalbergieae</taxon>
        <taxon>Pterocarpus clade</taxon>
        <taxon>Arachis</taxon>
    </lineage>
</organism>
<evidence type="ECO:0000256" key="4">
    <source>
        <dbReference type="ARBA" id="ARBA00022989"/>
    </source>
</evidence>
<dbReference type="Proteomes" id="UP000515211">
    <property type="component" value="Chromosome 3"/>
</dbReference>
<evidence type="ECO:0000313" key="7">
    <source>
        <dbReference type="Proteomes" id="UP000515211"/>
    </source>
</evidence>
<accession>A0A6P4CSH6</accession>
<dbReference type="RefSeq" id="XP_015956599.1">
    <property type="nucleotide sequence ID" value="XM_016101113.1"/>
</dbReference>
<dbReference type="GeneID" id="107480915"/>
<evidence type="ECO:0000256" key="1">
    <source>
        <dbReference type="ARBA" id="ARBA00004141"/>
    </source>
</evidence>
<feature type="transmembrane region" description="Helical" evidence="6">
    <location>
        <begin position="50"/>
        <end position="69"/>
    </location>
</feature>
<dbReference type="PANTHER" id="PTHR46285:SF13">
    <property type="entry name" value="OS02G0167775 PROTEIN"/>
    <property type="match status" value="1"/>
</dbReference>
<dbReference type="GO" id="GO:0016020">
    <property type="term" value="C:membrane"/>
    <property type="evidence" value="ECO:0007669"/>
    <property type="project" value="UniProtKB-SubCell"/>
</dbReference>
<evidence type="ECO:0000256" key="5">
    <source>
        <dbReference type="ARBA" id="ARBA00023136"/>
    </source>
</evidence>
<keyword evidence="5 6" id="KW-0472">Membrane</keyword>
<keyword evidence="7" id="KW-1185">Reference proteome</keyword>
<dbReference type="KEGG" id="adu:107480915"/>
<dbReference type="PANTHER" id="PTHR46285">
    <property type="entry name" value="PROTEINASE INHIBITOR I4, SERPIN (DUF716)-RELATED"/>
    <property type="match status" value="1"/>
</dbReference>
<dbReference type="Pfam" id="PF04819">
    <property type="entry name" value="DUF716"/>
    <property type="match status" value="1"/>
</dbReference>
<dbReference type="OrthoDB" id="551896at2759"/>
<evidence type="ECO:0000256" key="3">
    <source>
        <dbReference type="ARBA" id="ARBA00022692"/>
    </source>
</evidence>
<evidence type="ECO:0000256" key="2">
    <source>
        <dbReference type="ARBA" id="ARBA00006948"/>
    </source>
</evidence>
<evidence type="ECO:0000313" key="8">
    <source>
        <dbReference type="RefSeq" id="XP_015956599.1"/>
    </source>
</evidence>
<comment type="subcellular location">
    <subcellularLocation>
        <location evidence="1">Membrane</location>
        <topology evidence="1">Multi-pass membrane protein</topology>
    </subcellularLocation>
</comment>
<keyword evidence="4 6" id="KW-1133">Transmembrane helix</keyword>
<sequence length="101" mass="11498">MGFNLWVFGLVLKGCVMNLPMANENHMLGAVTCGTKETDFRAKALANLQFSWILFIILIFAQIVCLKLARRYIIADRLEYERLHNKGTDSSMASEGFKRPK</sequence>
<reference evidence="7" key="1">
    <citation type="journal article" date="2016" name="Nat. Genet.">
        <title>The genome sequences of Arachis duranensis and Arachis ipaensis, the diploid ancestors of cultivated peanut.</title>
        <authorList>
            <person name="Bertioli D.J."/>
            <person name="Cannon S.B."/>
            <person name="Froenicke L."/>
            <person name="Huang G."/>
            <person name="Farmer A.D."/>
            <person name="Cannon E.K."/>
            <person name="Liu X."/>
            <person name="Gao D."/>
            <person name="Clevenger J."/>
            <person name="Dash S."/>
            <person name="Ren L."/>
            <person name="Moretzsohn M.C."/>
            <person name="Shirasawa K."/>
            <person name="Huang W."/>
            <person name="Vidigal B."/>
            <person name="Abernathy B."/>
            <person name="Chu Y."/>
            <person name="Niederhuth C.E."/>
            <person name="Umale P."/>
            <person name="Araujo A.C."/>
            <person name="Kozik A."/>
            <person name="Kim K.D."/>
            <person name="Burow M.D."/>
            <person name="Varshney R.K."/>
            <person name="Wang X."/>
            <person name="Zhang X."/>
            <person name="Barkley N."/>
            <person name="Guimaraes P.M."/>
            <person name="Isobe S."/>
            <person name="Guo B."/>
            <person name="Liao B."/>
            <person name="Stalker H.T."/>
            <person name="Schmitz R.J."/>
            <person name="Scheffler B.E."/>
            <person name="Leal-Bertioli S.C."/>
            <person name="Xun X."/>
            <person name="Jackson S.A."/>
            <person name="Michelmore R."/>
            <person name="Ozias-Akins P."/>
        </authorList>
    </citation>
    <scope>NUCLEOTIDE SEQUENCE [LARGE SCALE GENOMIC DNA]</scope>
    <source>
        <strain evidence="7">cv. V14167</strain>
    </source>
</reference>
<dbReference type="InterPro" id="IPR006904">
    <property type="entry name" value="DUF716"/>
</dbReference>
<gene>
    <name evidence="8" type="primary">LOC107480915</name>
</gene>
<name>A0A6P4CSH6_ARADU</name>
<evidence type="ECO:0000256" key="6">
    <source>
        <dbReference type="SAM" id="Phobius"/>
    </source>
</evidence>
<proteinExistence type="inferred from homology"/>
<dbReference type="AlphaFoldDB" id="A0A6P4CSH6"/>
<comment type="similarity">
    <text evidence="2">Belongs to the TMEM45 family.</text>
</comment>
<reference evidence="8" key="2">
    <citation type="submission" date="2025-08" db="UniProtKB">
        <authorList>
            <consortium name="RefSeq"/>
        </authorList>
    </citation>
    <scope>IDENTIFICATION</scope>
    <source>
        <tissue evidence="8">Whole plant</tissue>
    </source>
</reference>
<protein>
    <submittedName>
        <fullName evidence="8">Uncharacterized protein LOC107480915</fullName>
    </submittedName>
</protein>
<keyword evidence="3 6" id="KW-0812">Transmembrane</keyword>